<evidence type="ECO:0000313" key="6">
    <source>
        <dbReference type="EMBL" id="QJR05360.1"/>
    </source>
</evidence>
<dbReference type="Pfam" id="PF00171">
    <property type="entry name" value="Aldedh"/>
    <property type="match status" value="1"/>
</dbReference>
<keyword evidence="2 4" id="KW-0560">Oxidoreductase</keyword>
<gene>
    <name evidence="6" type="ORF">HH800_09250</name>
</gene>
<dbReference type="InterPro" id="IPR016163">
    <property type="entry name" value="Ald_DH_C"/>
</dbReference>
<dbReference type="InterPro" id="IPR015590">
    <property type="entry name" value="Aldehyde_DH_dom"/>
</dbReference>
<dbReference type="GO" id="GO:0016620">
    <property type="term" value="F:oxidoreductase activity, acting on the aldehyde or oxo group of donors, NAD or NADP as acceptor"/>
    <property type="evidence" value="ECO:0007669"/>
    <property type="project" value="InterPro"/>
</dbReference>
<dbReference type="SUPFAM" id="SSF53720">
    <property type="entry name" value="ALDH-like"/>
    <property type="match status" value="1"/>
</dbReference>
<proteinExistence type="inferred from homology"/>
<dbReference type="EMBL" id="CP053021">
    <property type="protein sequence ID" value="QJR05360.1"/>
    <property type="molecule type" value="Genomic_DNA"/>
</dbReference>
<evidence type="ECO:0000259" key="5">
    <source>
        <dbReference type="Pfam" id="PF00171"/>
    </source>
</evidence>
<dbReference type="InterPro" id="IPR029510">
    <property type="entry name" value="Ald_DH_CS_GLU"/>
</dbReference>
<dbReference type="PANTHER" id="PTHR11699">
    <property type="entry name" value="ALDEHYDE DEHYDROGENASE-RELATED"/>
    <property type="match status" value="1"/>
</dbReference>
<evidence type="ECO:0000256" key="3">
    <source>
        <dbReference type="PROSITE-ProRule" id="PRU10007"/>
    </source>
</evidence>
<reference evidence="6 7" key="1">
    <citation type="submission" date="2020-04" db="EMBL/GenBank/DDBJ databases">
        <title>The Whole Genome Analysis of High salt-tolerant Sphingobium yanoikuyae YC-XJ2 with Aryl organophosphorus flame retardants (aryl-OPFRs)-degrading capacity and characteristics of Related phosphotriesterase.</title>
        <authorList>
            <person name="Li X."/>
        </authorList>
    </citation>
    <scope>NUCLEOTIDE SEQUENCE [LARGE SCALE GENOMIC DNA]</scope>
    <source>
        <strain evidence="6 7">YC-XJ2</strain>
    </source>
</reference>
<evidence type="ECO:0000313" key="7">
    <source>
        <dbReference type="Proteomes" id="UP000502611"/>
    </source>
</evidence>
<dbReference type="InterPro" id="IPR016162">
    <property type="entry name" value="Ald_DH_N"/>
</dbReference>
<dbReference type="Gene3D" id="3.40.309.10">
    <property type="entry name" value="Aldehyde Dehydrogenase, Chain A, domain 2"/>
    <property type="match status" value="1"/>
</dbReference>
<feature type="domain" description="Aldehyde dehydrogenase" evidence="5">
    <location>
        <begin position="25"/>
        <end position="482"/>
    </location>
</feature>
<dbReference type="Proteomes" id="UP000502611">
    <property type="component" value="Chromosome"/>
</dbReference>
<comment type="similarity">
    <text evidence="1 4">Belongs to the aldehyde dehydrogenase family.</text>
</comment>
<feature type="active site" evidence="3">
    <location>
        <position position="254"/>
    </location>
</feature>
<evidence type="ECO:0000256" key="4">
    <source>
        <dbReference type="RuleBase" id="RU003345"/>
    </source>
</evidence>
<name>A0A6M4GE59_SPHYA</name>
<dbReference type="InterPro" id="IPR016161">
    <property type="entry name" value="Ald_DH/histidinol_DH"/>
</dbReference>
<organism evidence="6 7">
    <name type="scientific">Sphingobium yanoikuyae</name>
    <name type="common">Sphingomonas yanoikuyae</name>
    <dbReference type="NCBI Taxonomy" id="13690"/>
    <lineage>
        <taxon>Bacteria</taxon>
        <taxon>Pseudomonadati</taxon>
        <taxon>Pseudomonadota</taxon>
        <taxon>Alphaproteobacteria</taxon>
        <taxon>Sphingomonadales</taxon>
        <taxon>Sphingomonadaceae</taxon>
        <taxon>Sphingobium</taxon>
    </lineage>
</organism>
<evidence type="ECO:0000256" key="1">
    <source>
        <dbReference type="ARBA" id="ARBA00009986"/>
    </source>
</evidence>
<dbReference type="AlphaFoldDB" id="A0A6M4GE59"/>
<dbReference type="FunFam" id="3.40.605.10:FF:000007">
    <property type="entry name" value="NAD/NADP-dependent betaine aldehyde dehydrogenase"/>
    <property type="match status" value="1"/>
</dbReference>
<accession>A0A6M4GE59</accession>
<evidence type="ECO:0000256" key="2">
    <source>
        <dbReference type="ARBA" id="ARBA00023002"/>
    </source>
</evidence>
<dbReference type="PROSITE" id="PS00687">
    <property type="entry name" value="ALDEHYDE_DEHYDR_GLU"/>
    <property type="match status" value="1"/>
</dbReference>
<sequence>MAMNLEAPDVSLHIGHESLSSGSGGTHDHISPVTGAVQKSIPLAGPAEIERAVAKAESVREQWRRTRPEERRAILNRLADLIEANAQEFGKMAALDGGTPLMMGTGSVGTAVAWTRYYAGWCDKLSGEMISTLDTRGEFSYTVPEPIGIVGIIITWNGPLISLGMKVGPALAAGNCVIVKPAELTPFAPELFARLAQEAGVPDGVLSILPGTAEAGEALVRHSKVGLITFTGGPTTARKIMSACADRIKPSIMELGGKSASLLFPDADVDAACERAIFWTIGILAGQGCALPTRLLVHADIYDAVLEKLTAIASRYKVGNPFEEGTQVGPLINAAAVERVLGMFDRVRSKGSGRFLMGGARCGGDLAKGNYVEPTIIADADPDSEIAQVEIFGPALVVMKFHDEDEAVAIANNSEYGLAAYIQSNDLKRVHRLAERLHAGGVYVNGATQINAHTPFGGIGISGFGKEGGKAGIDEFLHYKTVTIA</sequence>
<protein>
    <submittedName>
        <fullName evidence="6">Aldehyde dehydrogenase</fullName>
    </submittedName>
</protein>
<dbReference type="Gene3D" id="3.40.605.10">
    <property type="entry name" value="Aldehyde Dehydrogenase, Chain A, domain 1"/>
    <property type="match status" value="1"/>
</dbReference>